<dbReference type="Gene3D" id="3.40.50.2020">
    <property type="match status" value="1"/>
</dbReference>
<organism evidence="2 3">
    <name type="scientific">Phytophthora nicotianae</name>
    <name type="common">Potato buckeye rot agent</name>
    <name type="synonym">Phytophthora parasitica</name>
    <dbReference type="NCBI Taxonomy" id="4792"/>
    <lineage>
        <taxon>Eukaryota</taxon>
        <taxon>Sar</taxon>
        <taxon>Stramenopiles</taxon>
        <taxon>Oomycota</taxon>
        <taxon>Peronosporomycetes</taxon>
        <taxon>Peronosporales</taxon>
        <taxon>Peronosporaceae</taxon>
        <taxon>Phytophthora</taxon>
    </lineage>
</organism>
<protein>
    <submittedName>
        <fullName evidence="2">Uracil phosphoribosyltransferase</fullName>
    </submittedName>
</protein>
<dbReference type="Proteomes" id="UP000052943">
    <property type="component" value="Unassembled WGS sequence"/>
</dbReference>
<dbReference type="SUPFAM" id="SSF53271">
    <property type="entry name" value="PRTase-like"/>
    <property type="match status" value="1"/>
</dbReference>
<dbReference type="AlphaFoldDB" id="A0A0W8D6H8"/>
<reference evidence="2 3" key="1">
    <citation type="submission" date="2015-11" db="EMBL/GenBank/DDBJ databases">
        <title>Genomes and virulence difference between two physiological races of Phytophthora nicotianae.</title>
        <authorList>
            <person name="Liu H."/>
            <person name="Ma X."/>
            <person name="Yu H."/>
            <person name="Fang D."/>
            <person name="Li Y."/>
            <person name="Wang X."/>
            <person name="Wang W."/>
            <person name="Dong Y."/>
            <person name="Xiao B."/>
        </authorList>
    </citation>
    <scope>NUCLEOTIDE SEQUENCE [LARGE SCALE GENOMIC DNA]</scope>
    <source>
        <strain evidence="3">race 0</strain>
    </source>
</reference>
<evidence type="ECO:0000259" key="1">
    <source>
        <dbReference type="Pfam" id="PF14681"/>
    </source>
</evidence>
<dbReference type="STRING" id="4790.A0A0W8D6H8"/>
<dbReference type="GO" id="GO:0016757">
    <property type="term" value="F:glycosyltransferase activity"/>
    <property type="evidence" value="ECO:0007669"/>
    <property type="project" value="UniProtKB-KW"/>
</dbReference>
<sequence length="321" mass="34897">MFLRTVRSHAKLGAAALMGAPMLLSQQQAHAEQRVYASGEALGRGVRLELWKAQHENVVVLDLESELIQLGMTRIRDYENAGAKFTHDANGVLRSTLDLALTELPSDEESVVTTPRGYKAEGLMFEDDVKVCGISIAVNPEAQKGLAQVLRTSLPYDAKYGEILVQEDAKGGNKIAKATLPEDLDGHEVLLLLPELASVSQIDKVIHVRSRVCWFVLESANDTGQGVEEDKITVVTLVTCPEGADGFCKAFDDARLVTASFDSRLNSEGHIVPGIGSFEERYLGAPSSVVDVVDEAVESSKEENALKAKITSKISSWFKKD</sequence>
<accession>A0A0W8D6H8</accession>
<dbReference type="OrthoDB" id="106623at2759"/>
<dbReference type="EMBL" id="LNFO01001390">
    <property type="protein sequence ID" value="KUF91894.1"/>
    <property type="molecule type" value="Genomic_DNA"/>
</dbReference>
<keyword evidence="2" id="KW-0808">Transferase</keyword>
<evidence type="ECO:0000313" key="3">
    <source>
        <dbReference type="Proteomes" id="UP000052943"/>
    </source>
</evidence>
<gene>
    <name evidence="2" type="ORF">AM587_10006729</name>
</gene>
<comment type="caution">
    <text evidence="2">The sequence shown here is derived from an EMBL/GenBank/DDBJ whole genome shotgun (WGS) entry which is preliminary data.</text>
</comment>
<proteinExistence type="predicted"/>
<dbReference type="Pfam" id="PF14681">
    <property type="entry name" value="UPRTase"/>
    <property type="match status" value="1"/>
</dbReference>
<dbReference type="InterPro" id="IPR000836">
    <property type="entry name" value="PRTase_dom"/>
</dbReference>
<keyword evidence="2" id="KW-0328">Glycosyltransferase</keyword>
<name>A0A0W8D6H8_PHYNI</name>
<feature type="domain" description="Phosphoribosyltransferase" evidence="1">
    <location>
        <begin position="64"/>
        <end position="284"/>
    </location>
</feature>
<evidence type="ECO:0000313" key="2">
    <source>
        <dbReference type="EMBL" id="KUF91894.1"/>
    </source>
</evidence>
<dbReference type="InterPro" id="IPR029057">
    <property type="entry name" value="PRTase-like"/>
</dbReference>